<evidence type="ECO:0000313" key="5">
    <source>
        <dbReference type="EMBL" id="REJ55749.1"/>
    </source>
</evidence>
<sequence length="270" mass="30392">MTNYGKSMSHYYDLVVGHKGYNKDYATEVEFIHNLVETYTTEAKSILDLGCGTGYHAALLAQKGYSVHGVDLSAEMLEQAKTRIEDETIASNLSFSQGNICEIRLNRQFNVVLALFHVVNYQTTNQNLLATFATVKNHLKAGGIFICDVSYGPYVLGEFKSRPTASILRLEDNSNGNEVTYISELNFLTHENIVEVTHNLWVTNQENQLLENSRETHPQRYLFKPEVELLADACELTVLDAMPWLEQRPLTNIPCPSVCFVIGHKTTHSA</sequence>
<accession>A0A3E0M7J1</accession>
<dbReference type="GO" id="GO:0032259">
    <property type="term" value="P:methylation"/>
    <property type="evidence" value="ECO:0007669"/>
    <property type="project" value="UniProtKB-KW"/>
</dbReference>
<evidence type="ECO:0000256" key="1">
    <source>
        <dbReference type="ARBA" id="ARBA00022603"/>
    </source>
</evidence>
<evidence type="ECO:0000259" key="4">
    <source>
        <dbReference type="Pfam" id="PF13649"/>
    </source>
</evidence>
<evidence type="ECO:0000256" key="3">
    <source>
        <dbReference type="ARBA" id="ARBA00022691"/>
    </source>
</evidence>
<dbReference type="AlphaFoldDB" id="A0A3E0M7J1"/>
<dbReference type="PANTHER" id="PTHR43464">
    <property type="entry name" value="METHYLTRANSFERASE"/>
    <property type="match status" value="1"/>
</dbReference>
<gene>
    <name evidence="5" type="ORF">DWQ56_15945</name>
</gene>
<dbReference type="Pfam" id="PF13649">
    <property type="entry name" value="Methyltransf_25"/>
    <property type="match status" value="1"/>
</dbReference>
<comment type="caution">
    <text evidence="5">The sequence shown here is derived from an EMBL/GenBank/DDBJ whole genome shotgun (WGS) entry which is preliminary data.</text>
</comment>
<dbReference type="Gene3D" id="2.20.130.10">
    <property type="entry name" value="CAC2371-like domains"/>
    <property type="match status" value="1"/>
</dbReference>
<dbReference type="InterPro" id="IPR041698">
    <property type="entry name" value="Methyltransf_25"/>
</dbReference>
<dbReference type="PANTHER" id="PTHR43464:SF19">
    <property type="entry name" value="UBIQUINONE BIOSYNTHESIS O-METHYLTRANSFERASE, MITOCHONDRIAL"/>
    <property type="match status" value="1"/>
</dbReference>
<keyword evidence="3" id="KW-0949">S-adenosyl-L-methionine</keyword>
<dbReference type="GO" id="GO:0008168">
    <property type="term" value="F:methyltransferase activity"/>
    <property type="evidence" value="ECO:0007669"/>
    <property type="project" value="UniProtKB-KW"/>
</dbReference>
<organism evidence="5 6">
    <name type="scientific">Microcystis aeruginosa DA14</name>
    <dbReference type="NCBI Taxonomy" id="1987506"/>
    <lineage>
        <taxon>Bacteria</taxon>
        <taxon>Bacillati</taxon>
        <taxon>Cyanobacteriota</taxon>
        <taxon>Cyanophyceae</taxon>
        <taxon>Oscillatoriophycideae</taxon>
        <taxon>Chroococcales</taxon>
        <taxon>Microcystaceae</taxon>
        <taxon>Microcystis</taxon>
    </lineage>
</organism>
<reference evidence="5 6" key="1">
    <citation type="submission" date="2017-08" db="EMBL/GenBank/DDBJ databases">
        <title>Functional genomic and metabolic studies of the symbiotic interactions of six Microcystis-dominated communities.</title>
        <authorList>
            <person name="Li Q."/>
            <person name="Lin F."/>
        </authorList>
    </citation>
    <scope>NUCLEOTIDE SEQUENCE [LARGE SCALE GENOMIC DNA]</scope>
    <source>
        <strain evidence="5">DA14</strain>
    </source>
</reference>
<dbReference type="Gene3D" id="3.40.50.150">
    <property type="entry name" value="Vaccinia Virus protein VP39"/>
    <property type="match status" value="1"/>
</dbReference>
<proteinExistence type="predicted"/>
<protein>
    <submittedName>
        <fullName evidence="5">Class I SAM-dependent methyltransferase</fullName>
    </submittedName>
</protein>
<keyword evidence="1 5" id="KW-0489">Methyltransferase</keyword>
<dbReference type="CDD" id="cd02440">
    <property type="entry name" value="AdoMet_MTases"/>
    <property type="match status" value="1"/>
</dbReference>
<dbReference type="SUPFAM" id="SSF53335">
    <property type="entry name" value="S-adenosyl-L-methionine-dependent methyltransferases"/>
    <property type="match status" value="1"/>
</dbReference>
<dbReference type="Proteomes" id="UP000256301">
    <property type="component" value="Unassembled WGS sequence"/>
</dbReference>
<evidence type="ECO:0000256" key="2">
    <source>
        <dbReference type="ARBA" id="ARBA00022679"/>
    </source>
</evidence>
<dbReference type="InterPro" id="IPR029063">
    <property type="entry name" value="SAM-dependent_MTases_sf"/>
</dbReference>
<keyword evidence="2 5" id="KW-0808">Transferase</keyword>
<dbReference type="EMBL" id="QQWE01000005">
    <property type="protein sequence ID" value="REJ55749.1"/>
    <property type="molecule type" value="Genomic_DNA"/>
</dbReference>
<name>A0A3E0M7J1_MICAE</name>
<evidence type="ECO:0000313" key="6">
    <source>
        <dbReference type="Proteomes" id="UP000256301"/>
    </source>
</evidence>
<feature type="domain" description="Methyltransferase" evidence="4">
    <location>
        <begin position="46"/>
        <end position="143"/>
    </location>
</feature>